<dbReference type="Gene3D" id="3.20.20.70">
    <property type="entry name" value="Aldolase class I"/>
    <property type="match status" value="1"/>
</dbReference>
<dbReference type="AlphaFoldDB" id="A0A1N6JRH4"/>
<dbReference type="HAMAP" id="MF_00097">
    <property type="entry name" value="TMP_synthase"/>
    <property type="match status" value="1"/>
</dbReference>
<dbReference type="PANTHER" id="PTHR20857:SF15">
    <property type="entry name" value="THIAMINE-PHOSPHATE SYNTHASE"/>
    <property type="match status" value="1"/>
</dbReference>
<dbReference type="EMBL" id="FSRA01000002">
    <property type="protein sequence ID" value="SIO46900.1"/>
    <property type="molecule type" value="Genomic_DNA"/>
</dbReference>
<feature type="binding site" evidence="9">
    <location>
        <position position="79"/>
    </location>
    <ligand>
        <name>Mg(2+)</name>
        <dbReference type="ChEBI" id="CHEBI:18420"/>
    </ligand>
</feature>
<evidence type="ECO:0000256" key="6">
    <source>
        <dbReference type="ARBA" id="ARBA00047334"/>
    </source>
</evidence>
<keyword evidence="5 9" id="KW-0784">Thiamine biosynthesis</keyword>
<organism evidence="13 14">
    <name type="scientific">Chitinophaga niabensis</name>
    <dbReference type="NCBI Taxonomy" id="536979"/>
    <lineage>
        <taxon>Bacteria</taxon>
        <taxon>Pseudomonadati</taxon>
        <taxon>Bacteroidota</taxon>
        <taxon>Chitinophagia</taxon>
        <taxon>Chitinophagales</taxon>
        <taxon>Chitinophagaceae</taxon>
        <taxon>Chitinophaga</taxon>
    </lineage>
</organism>
<dbReference type="InterPro" id="IPR022998">
    <property type="entry name" value="ThiamineP_synth_TenI"/>
</dbReference>
<dbReference type="UniPathway" id="UPA00060">
    <property type="reaction ID" value="UER00141"/>
</dbReference>
<evidence type="ECO:0000259" key="12">
    <source>
        <dbReference type="Pfam" id="PF02581"/>
    </source>
</evidence>
<name>A0A1N6JRH4_9BACT</name>
<sequence>MERLLYISQAPHLENIRAACEAGCRWIQLRVKQSSEDPVQLAIDAKKICDAYGAKLSINDRPAVASQVNAYGVHVGKLDVPVTEARSIAGAESCLGGTANTLDDVLAHIRDGVDYVGVGPFRFTTTKENLSPVLGLEGYRQLMSVIGNKVPVLAIGGILLEDIPALMEAGVYGVAVSGLITNAVDKKEMVQKINAIWNH</sequence>
<keyword evidence="2 9" id="KW-0808">Transferase</keyword>
<keyword evidence="3 9" id="KW-0479">Metal-binding</keyword>
<dbReference type="NCBIfam" id="TIGR00693">
    <property type="entry name" value="thiE"/>
    <property type="match status" value="1"/>
</dbReference>
<dbReference type="GO" id="GO:0009228">
    <property type="term" value="P:thiamine biosynthetic process"/>
    <property type="evidence" value="ECO:0007669"/>
    <property type="project" value="UniProtKB-KW"/>
</dbReference>
<dbReference type="STRING" id="536979.SAMN04488055_4307"/>
<dbReference type="CDD" id="cd00564">
    <property type="entry name" value="TMP_TenI"/>
    <property type="match status" value="1"/>
</dbReference>
<proteinExistence type="inferred from homology"/>
<feature type="binding site" evidence="9">
    <location>
        <position position="157"/>
    </location>
    <ligand>
        <name>2-[(2R,5Z)-2-carboxy-4-methylthiazol-5(2H)-ylidene]ethyl phosphate</name>
        <dbReference type="ChEBI" id="CHEBI:62899"/>
    </ligand>
</feature>
<feature type="binding site" evidence="9">
    <location>
        <position position="127"/>
    </location>
    <ligand>
        <name>4-amino-2-methyl-5-(diphosphooxymethyl)pyrimidine</name>
        <dbReference type="ChEBI" id="CHEBI:57841"/>
    </ligand>
</feature>
<dbReference type="GO" id="GO:0009229">
    <property type="term" value="P:thiamine diphosphate biosynthetic process"/>
    <property type="evidence" value="ECO:0007669"/>
    <property type="project" value="UniProtKB-UniRule"/>
</dbReference>
<feature type="binding site" evidence="9">
    <location>
        <begin position="124"/>
        <end position="126"/>
    </location>
    <ligand>
        <name>2-[(2R,5Z)-2-carboxy-4-methylthiazol-5(2H)-ylidene]ethyl phosphate</name>
        <dbReference type="ChEBI" id="CHEBI:62899"/>
    </ligand>
</feature>
<evidence type="ECO:0000313" key="14">
    <source>
        <dbReference type="Proteomes" id="UP000185003"/>
    </source>
</evidence>
<dbReference type="InterPro" id="IPR034291">
    <property type="entry name" value="TMP_synthase"/>
</dbReference>
<comment type="function">
    <text evidence="9">Condenses 4-methyl-5-(beta-hydroxyethyl)thiazole monophosphate (THZ-P) and 2-methyl-4-amino-5-hydroxymethyl pyrimidine pyrophosphate (HMP-PP) to form thiamine monophosphate (TMP).</text>
</comment>
<protein>
    <recommendedName>
        <fullName evidence="9">Thiamine-phosphate synthase</fullName>
        <shortName evidence="9">TP synthase</shortName>
        <shortName evidence="9">TPS</shortName>
        <ecNumber evidence="9">2.5.1.3</ecNumber>
    </recommendedName>
    <alternativeName>
        <fullName evidence="9">Thiamine-phosphate pyrophosphorylase</fullName>
        <shortName evidence="9">TMP pyrophosphorylase</shortName>
        <shortName evidence="9">TMP-PPase</shortName>
    </alternativeName>
</protein>
<dbReference type="RefSeq" id="WP_074243131.1">
    <property type="nucleotide sequence ID" value="NZ_FSRA01000002.1"/>
</dbReference>
<dbReference type="GO" id="GO:0000287">
    <property type="term" value="F:magnesium ion binding"/>
    <property type="evidence" value="ECO:0007669"/>
    <property type="project" value="UniProtKB-UniRule"/>
</dbReference>
<comment type="pathway">
    <text evidence="1 9 11">Cofactor biosynthesis; thiamine diphosphate biosynthesis; thiamine phosphate from 4-amino-2-methyl-5-diphosphomethylpyrimidine and 4-methyl-5-(2-phosphoethyl)-thiazole: step 1/1.</text>
</comment>
<feature type="binding site" evidence="9">
    <location>
        <position position="60"/>
    </location>
    <ligand>
        <name>Mg(2+)</name>
        <dbReference type="ChEBI" id="CHEBI:18420"/>
    </ligand>
</feature>
<dbReference type="EC" id="2.5.1.3" evidence="9"/>
<dbReference type="Pfam" id="PF02581">
    <property type="entry name" value="TMP-TENI"/>
    <property type="match status" value="1"/>
</dbReference>
<comment type="caution">
    <text evidence="9">Lacks conserved residue(s) required for the propagation of feature annotation.</text>
</comment>
<feature type="binding site" evidence="9">
    <location>
        <position position="98"/>
    </location>
    <ligand>
        <name>4-amino-2-methyl-5-(diphosphooxymethyl)pyrimidine</name>
        <dbReference type="ChEBI" id="CHEBI:57841"/>
    </ligand>
</feature>
<keyword evidence="14" id="KW-1185">Reference proteome</keyword>
<evidence type="ECO:0000256" key="3">
    <source>
        <dbReference type="ARBA" id="ARBA00022723"/>
    </source>
</evidence>
<evidence type="ECO:0000256" key="10">
    <source>
        <dbReference type="RuleBase" id="RU003826"/>
    </source>
</evidence>
<dbReference type="PANTHER" id="PTHR20857">
    <property type="entry name" value="THIAMINE-PHOSPHATE PYROPHOSPHORYLASE"/>
    <property type="match status" value="1"/>
</dbReference>
<dbReference type="InterPro" id="IPR036206">
    <property type="entry name" value="ThiamineP_synth_sf"/>
</dbReference>
<comment type="catalytic activity">
    <reaction evidence="6 9 10">
        <text>4-methyl-5-(2-phosphooxyethyl)-thiazole + 4-amino-2-methyl-5-(diphosphooxymethyl)pyrimidine + H(+) = thiamine phosphate + diphosphate</text>
        <dbReference type="Rhea" id="RHEA:22328"/>
        <dbReference type="ChEBI" id="CHEBI:15378"/>
        <dbReference type="ChEBI" id="CHEBI:33019"/>
        <dbReference type="ChEBI" id="CHEBI:37575"/>
        <dbReference type="ChEBI" id="CHEBI:57841"/>
        <dbReference type="ChEBI" id="CHEBI:58296"/>
        <dbReference type="EC" id="2.5.1.3"/>
    </reaction>
</comment>
<comment type="cofactor">
    <cofactor evidence="9">
        <name>Mg(2+)</name>
        <dbReference type="ChEBI" id="CHEBI:18420"/>
    </cofactor>
    <text evidence="9">Binds 1 Mg(2+) ion per subunit.</text>
</comment>
<dbReference type="SUPFAM" id="SSF51391">
    <property type="entry name" value="Thiamin phosphate synthase"/>
    <property type="match status" value="1"/>
</dbReference>
<evidence type="ECO:0000256" key="2">
    <source>
        <dbReference type="ARBA" id="ARBA00022679"/>
    </source>
</evidence>
<evidence type="ECO:0000256" key="5">
    <source>
        <dbReference type="ARBA" id="ARBA00022977"/>
    </source>
</evidence>
<feature type="domain" description="Thiamine phosphate synthase/TenI" evidence="12">
    <location>
        <begin position="11"/>
        <end position="177"/>
    </location>
</feature>
<evidence type="ECO:0000256" key="7">
    <source>
        <dbReference type="ARBA" id="ARBA00047851"/>
    </source>
</evidence>
<evidence type="ECO:0000313" key="13">
    <source>
        <dbReference type="EMBL" id="SIO46900.1"/>
    </source>
</evidence>
<dbReference type="InterPro" id="IPR013785">
    <property type="entry name" value="Aldolase_TIM"/>
</dbReference>
<keyword evidence="4 9" id="KW-0460">Magnesium</keyword>
<evidence type="ECO:0000256" key="11">
    <source>
        <dbReference type="RuleBase" id="RU004253"/>
    </source>
</evidence>
<evidence type="ECO:0000256" key="4">
    <source>
        <dbReference type="ARBA" id="ARBA00022842"/>
    </source>
</evidence>
<evidence type="ECO:0000256" key="1">
    <source>
        <dbReference type="ARBA" id="ARBA00005165"/>
    </source>
</evidence>
<accession>A0A1N6JRH4</accession>
<gene>
    <name evidence="9" type="primary">thiE</name>
    <name evidence="13" type="ORF">SAMN04488055_4307</name>
</gene>
<feature type="binding site" evidence="9">
    <location>
        <position position="59"/>
    </location>
    <ligand>
        <name>4-amino-2-methyl-5-(diphosphooxymethyl)pyrimidine</name>
        <dbReference type="ChEBI" id="CHEBI:57841"/>
    </ligand>
</feature>
<dbReference type="Proteomes" id="UP000185003">
    <property type="component" value="Unassembled WGS sequence"/>
</dbReference>
<comment type="catalytic activity">
    <reaction evidence="8 9 10">
        <text>2-[(2R,5Z)-2-carboxy-4-methylthiazol-5(2H)-ylidene]ethyl phosphate + 4-amino-2-methyl-5-(diphosphooxymethyl)pyrimidine + 2 H(+) = thiamine phosphate + CO2 + diphosphate</text>
        <dbReference type="Rhea" id="RHEA:47844"/>
        <dbReference type="ChEBI" id="CHEBI:15378"/>
        <dbReference type="ChEBI" id="CHEBI:16526"/>
        <dbReference type="ChEBI" id="CHEBI:33019"/>
        <dbReference type="ChEBI" id="CHEBI:37575"/>
        <dbReference type="ChEBI" id="CHEBI:57841"/>
        <dbReference type="ChEBI" id="CHEBI:62899"/>
        <dbReference type="EC" id="2.5.1.3"/>
    </reaction>
</comment>
<dbReference type="OrthoDB" id="9812206at2"/>
<dbReference type="GO" id="GO:0005737">
    <property type="term" value="C:cytoplasm"/>
    <property type="evidence" value="ECO:0007669"/>
    <property type="project" value="TreeGrafter"/>
</dbReference>
<feature type="binding site" evidence="9">
    <location>
        <begin position="28"/>
        <end position="32"/>
    </location>
    <ligand>
        <name>4-amino-2-methyl-5-(diphosphooxymethyl)pyrimidine</name>
        <dbReference type="ChEBI" id="CHEBI:57841"/>
    </ligand>
</feature>
<reference evidence="13 14" key="1">
    <citation type="submission" date="2016-11" db="EMBL/GenBank/DDBJ databases">
        <authorList>
            <person name="Jaros S."/>
            <person name="Januszkiewicz K."/>
            <person name="Wedrychowicz H."/>
        </authorList>
    </citation>
    <scope>NUCLEOTIDE SEQUENCE [LARGE SCALE GENOMIC DNA]</scope>
    <source>
        <strain evidence="13 14">DSM 24787</strain>
    </source>
</reference>
<comment type="catalytic activity">
    <reaction evidence="7 9 10">
        <text>2-(2-carboxy-4-methylthiazol-5-yl)ethyl phosphate + 4-amino-2-methyl-5-(diphosphooxymethyl)pyrimidine + 2 H(+) = thiamine phosphate + CO2 + diphosphate</text>
        <dbReference type="Rhea" id="RHEA:47848"/>
        <dbReference type="ChEBI" id="CHEBI:15378"/>
        <dbReference type="ChEBI" id="CHEBI:16526"/>
        <dbReference type="ChEBI" id="CHEBI:33019"/>
        <dbReference type="ChEBI" id="CHEBI:37575"/>
        <dbReference type="ChEBI" id="CHEBI:57841"/>
        <dbReference type="ChEBI" id="CHEBI:62890"/>
        <dbReference type="EC" id="2.5.1.3"/>
    </reaction>
</comment>
<dbReference type="GO" id="GO:0004789">
    <property type="term" value="F:thiamine-phosphate diphosphorylase activity"/>
    <property type="evidence" value="ECO:0007669"/>
    <property type="project" value="UniProtKB-UniRule"/>
</dbReference>
<evidence type="ECO:0000256" key="9">
    <source>
        <dbReference type="HAMAP-Rule" id="MF_00097"/>
    </source>
</evidence>
<evidence type="ECO:0000256" key="8">
    <source>
        <dbReference type="ARBA" id="ARBA00047883"/>
    </source>
</evidence>
<comment type="similarity">
    <text evidence="9 10">Belongs to the thiamine-phosphate synthase family.</text>
</comment>